<sequence>MGRSSAKFAEKIISFIRKAVGGNKVVMESGESSRSAALKTPESITTKSPWNIWSKSPTMTPAEAEGRLQILNTLVSAGIPFVVWGLEALACNRVPTHFQDPLEVLVPKRFLRQAVKAITEDENSFYHRVEPFDHVDDYIFPREISIVVRERLLSCEYLQAKKTLARFQPWQILLIPERIFRFQTEEKDSIGHLYRVGKLPLYCRLKGTLADIKVPTFFGMLNALYETIDHRCYGEKGDEMRAELENQAKLLIMWRVGRDPEAEIYKSIEDLSQDLRDIRFGLYPCNRCSFDSRYLSRGV</sequence>
<reference evidence="1 2" key="1">
    <citation type="submission" date="2019-10" db="EMBL/GenBank/DDBJ databases">
        <authorList>
            <person name="Palmer J.M."/>
        </authorList>
    </citation>
    <scope>NUCLEOTIDE SEQUENCE [LARGE SCALE GENOMIC DNA]</scope>
    <source>
        <strain evidence="1 2">TWF730</strain>
    </source>
</reference>
<protein>
    <submittedName>
        <fullName evidence="1">Uncharacterized protein</fullName>
    </submittedName>
</protein>
<organism evidence="1 2">
    <name type="scientific">Orbilia blumenaviensis</name>
    <dbReference type="NCBI Taxonomy" id="1796055"/>
    <lineage>
        <taxon>Eukaryota</taxon>
        <taxon>Fungi</taxon>
        <taxon>Dikarya</taxon>
        <taxon>Ascomycota</taxon>
        <taxon>Pezizomycotina</taxon>
        <taxon>Orbiliomycetes</taxon>
        <taxon>Orbiliales</taxon>
        <taxon>Orbiliaceae</taxon>
        <taxon>Orbilia</taxon>
    </lineage>
</organism>
<keyword evidence="2" id="KW-1185">Reference proteome</keyword>
<gene>
    <name evidence="1" type="ORF">TWF730_002533</name>
</gene>
<dbReference type="AlphaFoldDB" id="A0AAV9UEN5"/>
<dbReference type="EMBL" id="JAVHNS010000012">
    <property type="protein sequence ID" value="KAK6338470.1"/>
    <property type="molecule type" value="Genomic_DNA"/>
</dbReference>
<name>A0AAV9UEN5_9PEZI</name>
<proteinExistence type="predicted"/>
<comment type="caution">
    <text evidence="1">The sequence shown here is derived from an EMBL/GenBank/DDBJ whole genome shotgun (WGS) entry which is preliminary data.</text>
</comment>
<dbReference type="Proteomes" id="UP001373714">
    <property type="component" value="Unassembled WGS sequence"/>
</dbReference>
<accession>A0AAV9UEN5</accession>
<evidence type="ECO:0000313" key="2">
    <source>
        <dbReference type="Proteomes" id="UP001373714"/>
    </source>
</evidence>
<evidence type="ECO:0000313" key="1">
    <source>
        <dbReference type="EMBL" id="KAK6338470.1"/>
    </source>
</evidence>